<feature type="signal peptide" evidence="2">
    <location>
        <begin position="1"/>
        <end position="31"/>
    </location>
</feature>
<dbReference type="InterPro" id="IPR001119">
    <property type="entry name" value="SLH_dom"/>
</dbReference>
<dbReference type="PROSITE" id="PS51272">
    <property type="entry name" value="SLH"/>
    <property type="match status" value="3"/>
</dbReference>
<evidence type="ECO:0000313" key="5">
    <source>
        <dbReference type="Proteomes" id="UP000036202"/>
    </source>
</evidence>
<reference evidence="5" key="2">
    <citation type="submission" date="2015-06" db="EMBL/GenBank/DDBJ databases">
        <title>Genome Sequence of Bacillus endophyticus and Analysis of its Companion Mechanism in the Ketogulonigenium vulgare-Bacillus strain Consortium.</title>
        <authorList>
            <person name="Jia N."/>
            <person name="Du J."/>
            <person name="Ding M.-Z."/>
            <person name="Gao F."/>
            <person name="Yuan Y.-J."/>
        </authorList>
    </citation>
    <scope>NUCLEOTIDE SEQUENCE [LARGE SCALE GENOMIC DNA]</scope>
    <source>
        <strain evidence="5">Hbe603</strain>
    </source>
</reference>
<dbReference type="OrthoDB" id="5845122at2"/>
<dbReference type="Gene3D" id="2.60.40.10">
    <property type="entry name" value="Immunoglobulins"/>
    <property type="match status" value="1"/>
</dbReference>
<gene>
    <name evidence="4" type="ORF">BEH_24470</name>
</gene>
<dbReference type="Gene3D" id="2.60.40.1220">
    <property type="match status" value="2"/>
</dbReference>
<dbReference type="Proteomes" id="UP000036202">
    <property type="component" value="Chromosome"/>
</dbReference>
<organism evidence="4 5">
    <name type="scientific">Priestia filamentosa</name>
    <dbReference type="NCBI Taxonomy" id="1402861"/>
    <lineage>
        <taxon>Bacteria</taxon>
        <taxon>Bacillati</taxon>
        <taxon>Bacillota</taxon>
        <taxon>Bacilli</taxon>
        <taxon>Bacillales</taxon>
        <taxon>Bacillaceae</taxon>
        <taxon>Priestia</taxon>
    </lineage>
</organism>
<keyword evidence="1 2" id="KW-0732">Signal</keyword>
<accession>A0A2S1LZK1</accession>
<evidence type="ECO:0000313" key="4">
    <source>
        <dbReference type="EMBL" id="AWG44236.1"/>
    </source>
</evidence>
<dbReference type="InterPro" id="IPR013783">
    <property type="entry name" value="Ig-like_fold"/>
</dbReference>
<dbReference type="RefSeq" id="WP_048896888.1">
    <property type="nucleotide sequence ID" value="NZ_CP011974.1"/>
</dbReference>
<evidence type="ECO:0000256" key="1">
    <source>
        <dbReference type="ARBA" id="ARBA00022729"/>
    </source>
</evidence>
<feature type="domain" description="SLH" evidence="3">
    <location>
        <begin position="96"/>
        <end position="158"/>
    </location>
</feature>
<dbReference type="InterPro" id="IPR014755">
    <property type="entry name" value="Cu-Rt/internalin_Ig-like"/>
</dbReference>
<proteinExistence type="predicted"/>
<dbReference type="KEGG" id="beo:BEH_24470"/>
<protein>
    <recommendedName>
        <fullName evidence="3">SLH domain-containing protein</fullName>
    </recommendedName>
</protein>
<name>A0A2S1LZK1_9BACI</name>
<dbReference type="EMBL" id="CP011974">
    <property type="protein sequence ID" value="AWG44236.1"/>
    <property type="molecule type" value="Genomic_DNA"/>
</dbReference>
<evidence type="ECO:0000256" key="2">
    <source>
        <dbReference type="SAM" id="SignalP"/>
    </source>
</evidence>
<keyword evidence="5" id="KW-1185">Reference proteome</keyword>
<dbReference type="Pfam" id="PF00395">
    <property type="entry name" value="SLH"/>
    <property type="match status" value="3"/>
</dbReference>
<dbReference type="AlphaFoldDB" id="A0A2S1LZK1"/>
<feature type="chain" id="PRO_5015738743" description="SLH domain-containing protein" evidence="2">
    <location>
        <begin position="32"/>
        <end position="897"/>
    </location>
</feature>
<reference evidence="4 5" key="1">
    <citation type="journal article" date="2015" name="PLoS ONE">
        <title>Genome Sequence of Bacillus endophyticus and Analysis of Its Companion Mechanism in the Ketogulonigenium vulgare-Bacillus Strain Consortium.</title>
        <authorList>
            <person name="Jia N."/>
            <person name="Du J."/>
            <person name="Ding M.Z."/>
            <person name="Gao F."/>
            <person name="Yuan Y.J."/>
        </authorList>
    </citation>
    <scope>NUCLEOTIDE SEQUENCE [LARGE SCALE GENOMIC DNA]</scope>
    <source>
        <strain evidence="4 5">Hbe603</strain>
    </source>
</reference>
<sequence>MAYQPKSYRKFLVGTVSAAVVASAIVPAASAASFSDVTKETVKDHYQNIATASEKGYIKGYGDGTFKPYNTITRGQVVKILARTLGDDVDTSKTENFSDVPSNYSDKELVEASLKVRAAGVFTGNGGKLLPDQNITRQQMAKVLVNGLGLEALVDSDDTSRVKDIDKAYSEYREDIQTLSKLGVTDVETFNPETNLTRAQFASFIVRAYDVKESRTAKPSVQDVTAVNGKVTVEFNKAPETAPTANDFTITKSVNAGTATSVAPTDFKYDASSKTATFSVEKVEAATAKQTVSYSVAYKETDAKSGSFTIDALPAASILSVGAAGNEVTVIFNSPVDTATAQNVINYTYDRDRNDSTNVPVHPTNAEVNPKAVGPYEAGQVVTLTFDGTDNNGKNILVPNEKGSLNIQNIKSNKGTIIASKTVNVNPVAAGVEPSVTGTLTNGAQTSEEVSANAGTEVKLNVKAKGINSDIISARYRIQRPDNTFTNWTDLNAEDGTFDETSETAVGSIDTTGFAGGEYKVFVQTVDSSGKTNGDGEQVATLEITKKDIVAPAVTTSEATYKSVDRAVEVKGLAKDAESDIKNVQYRVLKYNSSTNAYSTSTEWTNATAVDGSFNEKSENYEFVTPKLDNSASYLLQVRSEDSAGNTSDAQAVKVGNLISTGGTSAANTFTTPSSSGDSKVDSLAVDKVESITNKQDLKLTGTAKDSAGITKVEYAVYREADEEGRYEVKVQDFGQTGVTPNDGSFNSNEENFTINYKLPSVDGNYLVVVRANDGYGNVVTDETAKVTLDTKVPAVSVARADKETDATDGIPNNTFVLTFDEQVTEDTAENVKNYVVKQQGQVVESEATEVELDDSTGKKVILSFASAPKAEQTINIASVQDLAGNAIKATSVNVPK</sequence>
<feature type="domain" description="SLH" evidence="3">
    <location>
        <begin position="31"/>
        <end position="95"/>
    </location>
</feature>
<feature type="domain" description="SLH" evidence="3">
    <location>
        <begin position="159"/>
        <end position="219"/>
    </location>
</feature>
<evidence type="ECO:0000259" key="3">
    <source>
        <dbReference type="PROSITE" id="PS51272"/>
    </source>
</evidence>